<gene>
    <name evidence="1" type="ORF">PsorP6_004570</name>
</gene>
<evidence type="ECO:0000313" key="1">
    <source>
        <dbReference type="EMBL" id="KAI9906218.1"/>
    </source>
</evidence>
<dbReference type="EMBL" id="CM047587">
    <property type="protein sequence ID" value="KAI9906218.1"/>
    <property type="molecule type" value="Genomic_DNA"/>
</dbReference>
<accession>A0ACC0VIC4</accession>
<dbReference type="Proteomes" id="UP001163321">
    <property type="component" value="Chromosome 8"/>
</dbReference>
<proteinExistence type="predicted"/>
<reference evidence="1 2" key="1">
    <citation type="journal article" date="2022" name="bioRxiv">
        <title>The genome of the oomycete Peronosclerospora sorghi, a cosmopolitan pathogen of maize and sorghum, is inflated with dispersed pseudogenes.</title>
        <authorList>
            <person name="Fletcher K."/>
            <person name="Martin F."/>
            <person name="Isakeit T."/>
            <person name="Cavanaugh K."/>
            <person name="Magill C."/>
            <person name="Michelmore R."/>
        </authorList>
    </citation>
    <scope>NUCLEOTIDE SEQUENCE [LARGE SCALE GENOMIC DNA]</scope>
    <source>
        <strain evidence="1">P6</strain>
    </source>
</reference>
<name>A0ACC0VIC4_9STRA</name>
<protein>
    <submittedName>
        <fullName evidence="1">Uncharacterized protein</fullName>
    </submittedName>
</protein>
<sequence length="565" mass="64165">MPIHTMSNVTLHFLNRMKFSMFHKLKSSVKVVLILITPILSDEWDPKITTFPGLYLVSMLYAKAVSWLNIKDFCSVSVLRSVNVVFALGNVVLCVMLRRHVAPHDPNALLNALRIAVFPPLFFFTFLFYTDAGATFFVLLMVLLAEKVDSFQAKRNFFMSALVNKICNAILYSGAMAVLFRQTNIIWVVFVAGTVVVRFVELVHSKNMKGVVISNLPSLLLILWPFVVIVAAFVSFLFINGAIVVGKHGSNTLKCFYLIHTCTILFVAMMLGDKSNHEVTFHGAQMLYFTIVAASGFGLRLLTPDHLQLFAVSVHRKCSSLQGFLFIIFLVVATIGVIFHFSPVHKFLLADNRHYTFYVWRKYFLRHNLAKFLPTPCYLFFGWRCWKELGLVMILLDALTSHSWAGQRRSTLWRLVYFLAVCLVLIPSPLVEYVVHKRATLYELVTINFRYLYTLPDRDTIAFLSLSFICTLDAVFAAIWFPFVACARCLHDGKHADAVRFPVSSLQVGGWIHGTLHVVVLTLTSKLITQYIKIPCEHETRVNLQTRLEAEKKSTPAHIAICNAF</sequence>
<evidence type="ECO:0000313" key="2">
    <source>
        <dbReference type="Proteomes" id="UP001163321"/>
    </source>
</evidence>
<comment type="caution">
    <text evidence="1">The sequence shown here is derived from an EMBL/GenBank/DDBJ whole genome shotgun (WGS) entry which is preliminary data.</text>
</comment>
<keyword evidence="2" id="KW-1185">Reference proteome</keyword>
<organism evidence="1 2">
    <name type="scientific">Peronosclerospora sorghi</name>
    <dbReference type="NCBI Taxonomy" id="230839"/>
    <lineage>
        <taxon>Eukaryota</taxon>
        <taxon>Sar</taxon>
        <taxon>Stramenopiles</taxon>
        <taxon>Oomycota</taxon>
        <taxon>Peronosporomycetes</taxon>
        <taxon>Peronosporales</taxon>
        <taxon>Peronosporaceae</taxon>
        <taxon>Peronosclerospora</taxon>
    </lineage>
</organism>